<feature type="region of interest" description="Disordered" evidence="2">
    <location>
        <begin position="183"/>
        <end position="206"/>
    </location>
</feature>
<evidence type="ECO:0000313" key="3">
    <source>
        <dbReference type="EMBL" id="QFZ19747.1"/>
    </source>
</evidence>
<organism evidence="3 4">
    <name type="scientific">Saccharothrix syringae</name>
    <name type="common">Nocardiopsis syringae</name>
    <dbReference type="NCBI Taxonomy" id="103733"/>
    <lineage>
        <taxon>Bacteria</taxon>
        <taxon>Bacillati</taxon>
        <taxon>Actinomycetota</taxon>
        <taxon>Actinomycetes</taxon>
        <taxon>Pseudonocardiales</taxon>
        <taxon>Pseudonocardiaceae</taxon>
        <taxon>Saccharothrix</taxon>
    </lineage>
</organism>
<dbReference type="PROSITE" id="PS50005">
    <property type="entry name" value="TPR"/>
    <property type="match status" value="1"/>
</dbReference>
<accession>A0A5Q0H0I3</accession>
<dbReference type="SMART" id="SM00028">
    <property type="entry name" value="TPR"/>
    <property type="match status" value="5"/>
</dbReference>
<sequence length="865" mass="93729">MHRAILAVDVERFTDPRRINPDQAVVRDAVYAALRWAFDRCGVPWDGVYHEDRGDGLLGLVTPEVPKNLLVTALPRYLAEALARHNEGRPAEVRVRLRVALHAGEVLLDAHGVAATAVNDAFRLLEAQPLKDALAASPGVLALIVSDWFYTEVVRNDPDAGAATYRRVRTTVKRSVVSGWLGLPDHPYPPDEQRDAPEPDGPRQLPARASRFVGRTRELATLLDLVAAGGDEVPVLLVTGTAGVGKTALAVALAHRVRDLFPDGHLYADLRGYDGGPALTPERVLGDLLTALGVPVERVPCGVAAQAALFRSTVDGKRVLLVLDNAAGAEQVRPLLPGSPGCLVLVTSRNRLSGLVAREGAHRVALGSLSGAEAVELLRLVVGPERVDAEPAAAARLAEQCAHLPLALRIAAERVATRPHLHLADVVAEIGRDRDRLDLLAADDDGDTEIRAVFSWSYRALPEPAARVFRLLGLHAGATFDVRAAAALADVEPAAARRLLDALASVHLLDETARDRYRLHDLLRVYAAERAAAVDGDTECADAVRRTLAWYLRGADAADSLLLPMRPYSVDLGPFAEVGGVMAFTGYDEALAWCEAERANLLAAAQQAAEHGYHQAAWAFGAATSAYFDLRKHWNDRIAVLLIGLASAERAGDGRGEAFMLLNLGVAYRDLRDFDRALECLDRALVLSRELGDRWTEGGVLHKLGDTHRRTRRFTEALDFLGHALALARDVGEEWGEGRVLNSLGDTCVDLGRYEEALDHYAGALAIWRRRGTDWGEGVTLTALGDTHRRLGRCDEALHCLEGALLIARKVGNRHGEAETLRTSGDVHHDLGDEATARALWHEALLIFDDLGDPQAEHLRARVPG</sequence>
<feature type="repeat" description="TPR" evidence="1">
    <location>
        <begin position="658"/>
        <end position="691"/>
    </location>
</feature>
<dbReference type="OrthoDB" id="581105at2"/>
<dbReference type="InterPro" id="IPR029787">
    <property type="entry name" value="Nucleotide_cyclase"/>
</dbReference>
<dbReference type="SUPFAM" id="SSF55073">
    <property type="entry name" value="Nucleotide cyclase"/>
    <property type="match status" value="1"/>
</dbReference>
<dbReference type="Gene3D" id="3.30.70.1230">
    <property type="entry name" value="Nucleotide cyclase"/>
    <property type="match status" value="1"/>
</dbReference>
<dbReference type="InterPro" id="IPR019734">
    <property type="entry name" value="TPR_rpt"/>
</dbReference>
<name>A0A5Q0H0I3_SACSY</name>
<dbReference type="PANTHER" id="PTHR47691">
    <property type="entry name" value="REGULATOR-RELATED"/>
    <property type="match status" value="1"/>
</dbReference>
<dbReference type="EMBL" id="CP034550">
    <property type="protein sequence ID" value="QFZ19747.1"/>
    <property type="molecule type" value="Genomic_DNA"/>
</dbReference>
<dbReference type="Proteomes" id="UP000325787">
    <property type="component" value="Chromosome"/>
</dbReference>
<dbReference type="SUPFAM" id="SSF48452">
    <property type="entry name" value="TPR-like"/>
    <property type="match status" value="2"/>
</dbReference>
<evidence type="ECO:0000256" key="1">
    <source>
        <dbReference type="PROSITE-ProRule" id="PRU00339"/>
    </source>
</evidence>
<protein>
    <submittedName>
        <fullName evidence="3">Tetratricopeptide repeat protein</fullName>
    </submittedName>
</protein>
<feature type="compositionally biased region" description="Basic and acidic residues" evidence="2">
    <location>
        <begin position="188"/>
        <end position="201"/>
    </location>
</feature>
<dbReference type="Pfam" id="PF13424">
    <property type="entry name" value="TPR_12"/>
    <property type="match status" value="2"/>
</dbReference>
<dbReference type="SUPFAM" id="SSF52540">
    <property type="entry name" value="P-loop containing nucleoside triphosphate hydrolases"/>
    <property type="match status" value="1"/>
</dbReference>
<dbReference type="Gene3D" id="3.40.50.300">
    <property type="entry name" value="P-loop containing nucleotide triphosphate hydrolases"/>
    <property type="match status" value="1"/>
</dbReference>
<evidence type="ECO:0000313" key="4">
    <source>
        <dbReference type="Proteomes" id="UP000325787"/>
    </source>
</evidence>
<gene>
    <name evidence="3" type="ORF">EKG83_22000</name>
</gene>
<keyword evidence="4" id="KW-1185">Reference proteome</keyword>
<dbReference type="PANTHER" id="PTHR47691:SF3">
    <property type="entry name" value="HTH-TYPE TRANSCRIPTIONAL REGULATOR RV0890C-RELATED"/>
    <property type="match status" value="1"/>
</dbReference>
<dbReference type="GO" id="GO:0043531">
    <property type="term" value="F:ADP binding"/>
    <property type="evidence" value="ECO:0007669"/>
    <property type="project" value="InterPro"/>
</dbReference>
<keyword evidence="1" id="KW-0802">TPR repeat</keyword>
<dbReference type="Gene3D" id="1.25.40.10">
    <property type="entry name" value="Tetratricopeptide repeat domain"/>
    <property type="match status" value="1"/>
</dbReference>
<reference evidence="4" key="1">
    <citation type="journal article" date="2021" name="Curr. Microbiol.">
        <title>Complete genome of nocamycin-producing strain Saccharothrix syringae NRRL B-16468 reveals the biosynthetic potential for secondary metabolites.</title>
        <authorList>
            <person name="Mo X."/>
            <person name="Yang S."/>
        </authorList>
    </citation>
    <scope>NUCLEOTIDE SEQUENCE [LARGE SCALE GENOMIC DNA]</scope>
    <source>
        <strain evidence="4">ATCC 51364 / DSM 43886 / JCM 6844 / KCTC 9398 / NBRC 14523 / NRRL B-16468 / INA 2240</strain>
    </source>
</reference>
<dbReference type="InterPro" id="IPR027417">
    <property type="entry name" value="P-loop_NTPase"/>
</dbReference>
<dbReference type="KEGG" id="ssyi:EKG83_22000"/>
<dbReference type="InterPro" id="IPR011990">
    <property type="entry name" value="TPR-like_helical_dom_sf"/>
</dbReference>
<dbReference type="RefSeq" id="WP_033429576.1">
    <property type="nucleotide sequence ID" value="NZ_CP034550.1"/>
</dbReference>
<evidence type="ECO:0000256" key="2">
    <source>
        <dbReference type="SAM" id="MobiDB-lite"/>
    </source>
</evidence>
<dbReference type="PRINTS" id="PR00364">
    <property type="entry name" value="DISEASERSIST"/>
</dbReference>
<proteinExistence type="predicted"/>
<dbReference type="AlphaFoldDB" id="A0A5Q0H0I3"/>